<keyword evidence="2" id="KW-0812">Transmembrane</keyword>
<feature type="transmembrane region" description="Helical" evidence="2">
    <location>
        <begin position="12"/>
        <end position="36"/>
    </location>
</feature>
<dbReference type="SUPFAM" id="SSF46934">
    <property type="entry name" value="UBA-like"/>
    <property type="match status" value="1"/>
</dbReference>
<dbReference type="InterPro" id="IPR015940">
    <property type="entry name" value="UBA"/>
</dbReference>
<proteinExistence type="predicted"/>
<feature type="transmembrane region" description="Helical" evidence="2">
    <location>
        <begin position="42"/>
        <end position="58"/>
    </location>
</feature>
<dbReference type="InterPro" id="IPR009060">
    <property type="entry name" value="UBA-like_sf"/>
</dbReference>
<feature type="compositionally biased region" description="Basic and acidic residues" evidence="1">
    <location>
        <begin position="244"/>
        <end position="259"/>
    </location>
</feature>
<evidence type="ECO:0000259" key="3">
    <source>
        <dbReference type="PROSITE" id="PS50030"/>
    </source>
</evidence>
<dbReference type="SMART" id="SM00165">
    <property type="entry name" value="UBA"/>
    <property type="match status" value="1"/>
</dbReference>
<feature type="region of interest" description="Disordered" evidence="1">
    <location>
        <begin position="156"/>
        <end position="316"/>
    </location>
</feature>
<reference evidence="4" key="1">
    <citation type="submission" date="2021-01" db="EMBL/GenBank/DDBJ databases">
        <authorList>
            <person name="Corre E."/>
            <person name="Pelletier E."/>
            <person name="Niang G."/>
            <person name="Scheremetjew M."/>
            <person name="Finn R."/>
            <person name="Kale V."/>
            <person name="Holt S."/>
            <person name="Cochrane G."/>
            <person name="Meng A."/>
            <person name="Brown T."/>
            <person name="Cohen L."/>
        </authorList>
    </citation>
    <scope>NUCLEOTIDE SEQUENCE</scope>
    <source>
        <strain evidence="4">CCCM811</strain>
    </source>
</reference>
<dbReference type="EMBL" id="HBIV01000543">
    <property type="protein sequence ID" value="CAE0643820.1"/>
    <property type="molecule type" value="Transcribed_RNA"/>
</dbReference>
<sequence>MYLLHAFGTVSILGNVLFTAIAGGLSLIGGGVGSWFGKQVMAGLWPVLFGLLAVRCSLSQDPTTQLCCLPIQVPTKWYPLILGCIFQLFGIQIALFCGIGVGYLYAYPNSHLACSSEKLREYENGRCACISSDPSFISVDNAQALPVWNPFTMQGDQAGGAGAGGSGSAGSVGGGGMMGGIRSMFRDDGESDNGSSQQAFSGRGYTLGTGQQTGGSSSFFTSSAVETKDPSESKSSSRGGGKNTDSRRNVLAERVEARLRQQQAKKQPQEVSKKEVEMEMSEMSTVDLSSSDAKTNPPAQTTAPTLEPPPSMGLPEEHAENFAAQYDVDLQSLVARGYPRQAALSALVANGGDFQMALSQLQGS</sequence>
<keyword evidence="2" id="KW-1133">Transmembrane helix</keyword>
<feature type="domain" description="UBA" evidence="3">
    <location>
        <begin position="325"/>
        <end position="364"/>
    </location>
</feature>
<dbReference type="CDD" id="cd14270">
    <property type="entry name" value="UBA"/>
    <property type="match status" value="1"/>
</dbReference>
<gene>
    <name evidence="4" type="ORF">LGLO00237_LOCUS371</name>
</gene>
<feature type="compositionally biased region" description="Basic and acidic residues" evidence="1">
    <location>
        <begin position="267"/>
        <end position="277"/>
    </location>
</feature>
<evidence type="ECO:0000313" key="4">
    <source>
        <dbReference type="EMBL" id="CAE0643820.1"/>
    </source>
</evidence>
<evidence type="ECO:0000256" key="2">
    <source>
        <dbReference type="SAM" id="Phobius"/>
    </source>
</evidence>
<feature type="compositionally biased region" description="Low complexity" evidence="1">
    <location>
        <begin position="214"/>
        <end position="223"/>
    </location>
</feature>
<accession>A0A7S3Y8D0</accession>
<evidence type="ECO:0000256" key="1">
    <source>
        <dbReference type="SAM" id="MobiDB-lite"/>
    </source>
</evidence>
<organism evidence="4">
    <name type="scientific">Lotharella globosa</name>
    <dbReference type="NCBI Taxonomy" id="91324"/>
    <lineage>
        <taxon>Eukaryota</taxon>
        <taxon>Sar</taxon>
        <taxon>Rhizaria</taxon>
        <taxon>Cercozoa</taxon>
        <taxon>Chlorarachniophyceae</taxon>
        <taxon>Lotharella</taxon>
    </lineage>
</organism>
<dbReference type="PROSITE" id="PS50030">
    <property type="entry name" value="UBA"/>
    <property type="match status" value="1"/>
</dbReference>
<protein>
    <recommendedName>
        <fullName evidence="3">UBA domain-containing protein</fullName>
    </recommendedName>
</protein>
<feature type="transmembrane region" description="Helical" evidence="2">
    <location>
        <begin position="79"/>
        <end position="106"/>
    </location>
</feature>
<feature type="compositionally biased region" description="Gly residues" evidence="1">
    <location>
        <begin position="157"/>
        <end position="179"/>
    </location>
</feature>
<feature type="compositionally biased region" description="Polar residues" evidence="1">
    <location>
        <begin position="286"/>
        <end position="304"/>
    </location>
</feature>
<keyword evidence="2" id="KW-0472">Membrane</keyword>
<name>A0A7S3Y8D0_9EUKA</name>
<dbReference type="AlphaFoldDB" id="A0A7S3Y8D0"/>